<dbReference type="Proteomes" id="UP000799779">
    <property type="component" value="Unassembled WGS sequence"/>
</dbReference>
<evidence type="ECO:0000313" key="2">
    <source>
        <dbReference type="Proteomes" id="UP000799779"/>
    </source>
</evidence>
<organism evidence="1 2">
    <name type="scientific">Amniculicola lignicola CBS 123094</name>
    <dbReference type="NCBI Taxonomy" id="1392246"/>
    <lineage>
        <taxon>Eukaryota</taxon>
        <taxon>Fungi</taxon>
        <taxon>Dikarya</taxon>
        <taxon>Ascomycota</taxon>
        <taxon>Pezizomycotina</taxon>
        <taxon>Dothideomycetes</taxon>
        <taxon>Pleosporomycetidae</taxon>
        <taxon>Pleosporales</taxon>
        <taxon>Amniculicolaceae</taxon>
        <taxon>Amniculicola</taxon>
    </lineage>
</organism>
<dbReference type="OrthoDB" id="58379at2759"/>
<evidence type="ECO:0000313" key="1">
    <source>
        <dbReference type="EMBL" id="KAF2002479.1"/>
    </source>
</evidence>
<proteinExistence type="predicted"/>
<gene>
    <name evidence="1" type="ORF">P154DRAFT_462494</name>
</gene>
<name>A0A6A5WNZ4_9PLEO</name>
<keyword evidence="2" id="KW-1185">Reference proteome</keyword>
<dbReference type="PANTHER" id="PTHR38696">
    <property type="entry name" value="MEDIATOR OF RNA POLYMERASE II TRANSCRIPTION SUBUNIT 13"/>
    <property type="match status" value="1"/>
</dbReference>
<protein>
    <submittedName>
        <fullName evidence="1">Uncharacterized protein</fullName>
    </submittedName>
</protein>
<dbReference type="AlphaFoldDB" id="A0A6A5WNZ4"/>
<reference evidence="1" key="1">
    <citation type="journal article" date="2020" name="Stud. Mycol.">
        <title>101 Dothideomycetes genomes: a test case for predicting lifestyles and emergence of pathogens.</title>
        <authorList>
            <person name="Haridas S."/>
            <person name="Albert R."/>
            <person name="Binder M."/>
            <person name="Bloem J."/>
            <person name="Labutti K."/>
            <person name="Salamov A."/>
            <person name="Andreopoulos B."/>
            <person name="Baker S."/>
            <person name="Barry K."/>
            <person name="Bills G."/>
            <person name="Bluhm B."/>
            <person name="Cannon C."/>
            <person name="Castanera R."/>
            <person name="Culley D."/>
            <person name="Daum C."/>
            <person name="Ezra D."/>
            <person name="Gonzalez J."/>
            <person name="Henrissat B."/>
            <person name="Kuo A."/>
            <person name="Liang C."/>
            <person name="Lipzen A."/>
            <person name="Lutzoni F."/>
            <person name="Magnuson J."/>
            <person name="Mondo S."/>
            <person name="Nolan M."/>
            <person name="Ohm R."/>
            <person name="Pangilinan J."/>
            <person name="Park H.-J."/>
            <person name="Ramirez L."/>
            <person name="Alfaro M."/>
            <person name="Sun H."/>
            <person name="Tritt A."/>
            <person name="Yoshinaga Y."/>
            <person name="Zwiers L.-H."/>
            <person name="Turgeon B."/>
            <person name="Goodwin S."/>
            <person name="Spatafora J."/>
            <person name="Crous P."/>
            <person name="Grigoriev I."/>
        </authorList>
    </citation>
    <scope>NUCLEOTIDE SEQUENCE</scope>
    <source>
        <strain evidence="1">CBS 123094</strain>
    </source>
</reference>
<accession>A0A6A5WNZ4</accession>
<feature type="non-terminal residue" evidence="1">
    <location>
        <position position="276"/>
    </location>
</feature>
<dbReference type="PANTHER" id="PTHR38696:SF1">
    <property type="entry name" value="MEDIATOR OF RNA POLYMERASE II TRANSCRIPTION SUBUNIT 13"/>
    <property type="match status" value="1"/>
</dbReference>
<dbReference type="EMBL" id="ML977577">
    <property type="protein sequence ID" value="KAF2002479.1"/>
    <property type="molecule type" value="Genomic_DNA"/>
</dbReference>
<sequence>MSSNEKAGFIDQSKGKDPLPSYMAATTPFTTATATSSSTPFHTQFASLSMHREDRLRFLSFPSPIVTLCRTTILNVWARGIQAEKEYGGSQEFKLYGNPWRGSGDQAIAARRLICALLSVLHEQGWVMTLSTDVSKKLWDKDTLLFRYQAPAPAPCDWLCIGFSRMDRIKFIDTPAAIYETLIQKLGPSWVQARYVYPNATGVYEIKLAGTPWMADGTETMRVRGLLLVFLEVLEGEGWTVYASVDQKNGGDKSSETDTWHCCRPKGWTRGAPVYH</sequence>